<dbReference type="Gene3D" id="3.40.50.850">
    <property type="entry name" value="Isochorismatase-like"/>
    <property type="match status" value="1"/>
</dbReference>
<reference evidence="4 5" key="1">
    <citation type="journal article" date="2012" name="Science">
        <title>The Paleozoic origin of enzymatic lignin decomposition reconstructed from 31 fungal genomes.</title>
        <authorList>
            <person name="Floudas D."/>
            <person name="Binder M."/>
            <person name="Riley R."/>
            <person name="Barry K."/>
            <person name="Blanchette R.A."/>
            <person name="Henrissat B."/>
            <person name="Martinez A.T."/>
            <person name="Otillar R."/>
            <person name="Spatafora J.W."/>
            <person name="Yadav J.S."/>
            <person name="Aerts A."/>
            <person name="Benoit I."/>
            <person name="Boyd A."/>
            <person name="Carlson A."/>
            <person name="Copeland A."/>
            <person name="Coutinho P.M."/>
            <person name="de Vries R.P."/>
            <person name="Ferreira P."/>
            <person name="Findley K."/>
            <person name="Foster B."/>
            <person name="Gaskell J."/>
            <person name="Glotzer D."/>
            <person name="Gorecki P."/>
            <person name="Heitman J."/>
            <person name="Hesse C."/>
            <person name="Hori C."/>
            <person name="Igarashi K."/>
            <person name="Jurgens J.A."/>
            <person name="Kallen N."/>
            <person name="Kersten P."/>
            <person name="Kohler A."/>
            <person name="Kuees U."/>
            <person name="Kumar T.K.A."/>
            <person name="Kuo A."/>
            <person name="LaButti K."/>
            <person name="Larrondo L.F."/>
            <person name="Lindquist E."/>
            <person name="Ling A."/>
            <person name="Lombard V."/>
            <person name="Lucas S."/>
            <person name="Lundell T."/>
            <person name="Martin R."/>
            <person name="McLaughlin D.J."/>
            <person name="Morgenstern I."/>
            <person name="Morin E."/>
            <person name="Murat C."/>
            <person name="Nagy L.G."/>
            <person name="Nolan M."/>
            <person name="Ohm R.A."/>
            <person name="Patyshakuliyeva A."/>
            <person name="Rokas A."/>
            <person name="Ruiz-Duenas F.J."/>
            <person name="Sabat G."/>
            <person name="Salamov A."/>
            <person name="Samejima M."/>
            <person name="Schmutz J."/>
            <person name="Slot J.C."/>
            <person name="St John F."/>
            <person name="Stenlid J."/>
            <person name="Sun H."/>
            <person name="Sun S."/>
            <person name="Syed K."/>
            <person name="Tsang A."/>
            <person name="Wiebenga A."/>
            <person name="Young D."/>
            <person name="Pisabarro A."/>
            <person name="Eastwood D.C."/>
            <person name="Martin F."/>
            <person name="Cullen D."/>
            <person name="Grigoriev I.V."/>
            <person name="Hibbett D.S."/>
        </authorList>
    </citation>
    <scope>NUCLEOTIDE SEQUENCE [LARGE SCALE GENOMIC DNA]</scope>
    <source>
        <strain evidence="4 5">DJM-731 SS1</strain>
    </source>
</reference>
<dbReference type="PANTHER" id="PTHR43540">
    <property type="entry name" value="PEROXYUREIDOACRYLATE/UREIDOACRYLATE AMIDOHYDROLASE-RELATED"/>
    <property type="match status" value="1"/>
</dbReference>
<evidence type="ECO:0000313" key="4">
    <source>
        <dbReference type="EMBL" id="EJT98757.1"/>
    </source>
</evidence>
<proteinExistence type="inferred from homology"/>
<dbReference type="Pfam" id="PF00857">
    <property type="entry name" value="Isochorismatase"/>
    <property type="match status" value="1"/>
</dbReference>
<evidence type="ECO:0000313" key="5">
    <source>
        <dbReference type="Proteomes" id="UP000030653"/>
    </source>
</evidence>
<dbReference type="OrthoDB" id="1739143at2759"/>
<keyword evidence="2 4" id="KW-0378">Hydrolase</keyword>
<dbReference type="SUPFAM" id="SSF52499">
    <property type="entry name" value="Isochorismatase-like hydrolases"/>
    <property type="match status" value="1"/>
</dbReference>
<keyword evidence="5" id="KW-1185">Reference proteome</keyword>
<accession>M5G4T9</accession>
<dbReference type="PANTHER" id="PTHR43540:SF1">
    <property type="entry name" value="ISOCHORISMATASE HYDROLASE"/>
    <property type="match status" value="1"/>
</dbReference>
<evidence type="ECO:0000256" key="1">
    <source>
        <dbReference type="ARBA" id="ARBA00006336"/>
    </source>
</evidence>
<evidence type="ECO:0000259" key="3">
    <source>
        <dbReference type="Pfam" id="PF00857"/>
    </source>
</evidence>
<comment type="similarity">
    <text evidence="1">Belongs to the isochorismatase family.</text>
</comment>
<dbReference type="InterPro" id="IPR050272">
    <property type="entry name" value="Isochorismatase-like_hydrls"/>
</dbReference>
<dbReference type="EMBL" id="JH795872">
    <property type="protein sequence ID" value="EJT98757.1"/>
    <property type="molecule type" value="Genomic_DNA"/>
</dbReference>
<dbReference type="OMA" id="WIESFPA"/>
<gene>
    <name evidence="4" type="ORF">DACRYDRAFT_118542</name>
</gene>
<feature type="domain" description="Isochorismatase-like" evidence="3">
    <location>
        <begin position="32"/>
        <end position="213"/>
    </location>
</feature>
<dbReference type="CDD" id="cd00431">
    <property type="entry name" value="cysteine_hydrolases"/>
    <property type="match status" value="1"/>
</dbReference>
<dbReference type="InterPro" id="IPR000868">
    <property type="entry name" value="Isochorismatase-like_dom"/>
</dbReference>
<dbReference type="GeneID" id="63685661"/>
<dbReference type="Proteomes" id="UP000030653">
    <property type="component" value="Unassembled WGS sequence"/>
</dbReference>
<dbReference type="InterPro" id="IPR036380">
    <property type="entry name" value="Isochorismatase-like_sf"/>
</dbReference>
<protein>
    <submittedName>
        <fullName evidence="4">Isochorismatase hydrolase</fullName>
    </submittedName>
</protein>
<name>M5G4T9_DACPD</name>
<dbReference type="GO" id="GO:0016787">
    <property type="term" value="F:hydrolase activity"/>
    <property type="evidence" value="ECO:0007669"/>
    <property type="project" value="UniProtKB-KW"/>
</dbReference>
<organism evidence="4 5">
    <name type="scientific">Dacryopinax primogenitus (strain DJM 731)</name>
    <name type="common">Brown rot fungus</name>
    <dbReference type="NCBI Taxonomy" id="1858805"/>
    <lineage>
        <taxon>Eukaryota</taxon>
        <taxon>Fungi</taxon>
        <taxon>Dikarya</taxon>
        <taxon>Basidiomycota</taxon>
        <taxon>Agaricomycotina</taxon>
        <taxon>Dacrymycetes</taxon>
        <taxon>Dacrymycetales</taxon>
        <taxon>Dacrymycetaceae</taxon>
        <taxon>Dacryopinax</taxon>
    </lineage>
</organism>
<sequence length="220" mass="24348">MYGRVRYDRSPLSGSLRNSSISFDDPRMPPLALLLLDYQSEIRNFVPDKTIFDAAVSNGAELLAVARAQGPEKVVIAHVIVGGLRRSNEELYSVVKESKFGNWIESFPASLENPGIVESVTPLPGEKVHPRPRGSPFHDTDFNSFLRSKEVTRLILAGVATSGAVLHTWRSALDADYEVEVVPQACADLNPEMHQILVEKFFNRFGEVLSVEEAKKQLAA</sequence>
<evidence type="ECO:0000256" key="2">
    <source>
        <dbReference type="ARBA" id="ARBA00022801"/>
    </source>
</evidence>
<dbReference type="RefSeq" id="XP_040625655.1">
    <property type="nucleotide sequence ID" value="XM_040770599.1"/>
</dbReference>
<dbReference type="HOGENOM" id="CLU_068979_8_2_1"/>
<dbReference type="AlphaFoldDB" id="M5G4T9"/>